<keyword evidence="1" id="KW-0812">Transmembrane</keyword>
<proteinExistence type="predicted"/>
<reference evidence="2 3" key="1">
    <citation type="submission" date="2011-08" db="EMBL/GenBank/DDBJ databases">
        <authorList>
            <person name="Liu Z.J."/>
            <person name="Shi F.L."/>
            <person name="Lu J.Q."/>
            <person name="Li M."/>
            <person name="Wang Z.L."/>
        </authorList>
    </citation>
    <scope>NUCLEOTIDE SEQUENCE [LARGE SCALE GENOMIC DNA]</scope>
    <source>
        <strain evidence="2 3">USNM 41457</strain>
    </source>
</reference>
<organism evidence="2 3">
    <name type="scientific">Edhazardia aedis (strain USNM 41457)</name>
    <name type="common">Microsporidian parasite</name>
    <dbReference type="NCBI Taxonomy" id="1003232"/>
    <lineage>
        <taxon>Eukaryota</taxon>
        <taxon>Fungi</taxon>
        <taxon>Fungi incertae sedis</taxon>
        <taxon>Microsporidia</taxon>
        <taxon>Edhazardia</taxon>
    </lineage>
</organism>
<comment type="caution">
    <text evidence="2">The sequence shown here is derived from an EMBL/GenBank/DDBJ whole genome shotgun (WGS) entry which is preliminary data.</text>
</comment>
<keyword evidence="1" id="KW-0472">Membrane</keyword>
<evidence type="ECO:0000256" key="1">
    <source>
        <dbReference type="SAM" id="Phobius"/>
    </source>
</evidence>
<keyword evidence="1" id="KW-1133">Transmembrane helix</keyword>
<feature type="transmembrane region" description="Helical" evidence="1">
    <location>
        <begin position="15"/>
        <end position="36"/>
    </location>
</feature>
<dbReference type="VEuPathDB" id="MicrosporidiaDB:EDEG_01554"/>
<dbReference type="InParanoid" id="J9D9I8"/>
<sequence>MLINPEGKALGGNTFFYIEVAIFLGVFTALIIWFWIHSYKADKAANKAFSSFDTYICTEKKIFERCAKKINTSCLFAISYCLQKKALGFNIIKSTANSEHYKDIKNKLIQITEKKTYKGDEVSRFLFLLNQIFNETMHEIRNKRNMVYIVTLDSDPKFEHIQYPSAATDNLFSFIRDSDAYIMKSSCNKFFSLLKEIVTAENDNFFFVIADDYVFQTIKINAIHNLRNKNVESISVALSKFKLSEKGDAKMYNILQYAVFALEKAGYEYTGQDTIETHDV</sequence>
<evidence type="ECO:0000313" key="3">
    <source>
        <dbReference type="Proteomes" id="UP000003163"/>
    </source>
</evidence>
<accession>J9D9I8</accession>
<dbReference type="EMBL" id="AFBI03000022">
    <property type="protein sequence ID" value="EJW04159.1"/>
    <property type="molecule type" value="Genomic_DNA"/>
</dbReference>
<keyword evidence="3" id="KW-1185">Reference proteome</keyword>
<evidence type="ECO:0000313" key="2">
    <source>
        <dbReference type="EMBL" id="EJW04159.1"/>
    </source>
</evidence>
<dbReference type="Proteomes" id="UP000003163">
    <property type="component" value="Unassembled WGS sequence"/>
</dbReference>
<gene>
    <name evidence="2" type="ORF">EDEG_01554</name>
</gene>
<dbReference type="AlphaFoldDB" id="J9D9I8"/>
<protein>
    <submittedName>
        <fullName evidence="2">Uncharacterized protein</fullName>
    </submittedName>
</protein>
<reference evidence="3" key="2">
    <citation type="submission" date="2015-07" db="EMBL/GenBank/DDBJ databases">
        <title>Contrasting host-pathogen interactions and genome evolution in two generalist and specialist microsporidian pathogens of mosquitoes.</title>
        <authorList>
            <consortium name="The Broad Institute Genomics Platform"/>
            <consortium name="The Broad Institute Genome Sequencing Center for Infectious Disease"/>
            <person name="Cuomo C.A."/>
            <person name="Sanscrainte N.D."/>
            <person name="Goldberg J.M."/>
            <person name="Heiman D."/>
            <person name="Young S."/>
            <person name="Zeng Q."/>
            <person name="Becnel J.J."/>
            <person name="Birren B.W."/>
        </authorList>
    </citation>
    <scope>NUCLEOTIDE SEQUENCE [LARGE SCALE GENOMIC DNA]</scope>
    <source>
        <strain evidence="3">USNM 41457</strain>
    </source>
</reference>
<dbReference type="HOGENOM" id="CLU_994072_0_0_1"/>
<name>J9D9I8_EDHAE</name>